<evidence type="ECO:0000256" key="8">
    <source>
        <dbReference type="RuleBase" id="RU004447"/>
    </source>
</evidence>
<keyword evidence="6" id="KW-0862">Zinc</keyword>
<dbReference type="GO" id="GO:0004222">
    <property type="term" value="F:metalloendopeptidase activity"/>
    <property type="evidence" value="ECO:0007669"/>
    <property type="project" value="InterPro"/>
</dbReference>
<keyword evidence="3" id="KW-0645">Protease</keyword>
<evidence type="ECO:0000313" key="12">
    <source>
        <dbReference type="Proteomes" id="UP000070093"/>
    </source>
</evidence>
<dbReference type="InterPro" id="IPR011765">
    <property type="entry name" value="Pept_M16_N"/>
</dbReference>
<accession>A0A137SYT1</accession>
<feature type="domain" description="Peptidase M16 C-terminal" evidence="10">
    <location>
        <begin position="698"/>
        <end position="869"/>
    </location>
</feature>
<evidence type="ECO:0000256" key="4">
    <source>
        <dbReference type="ARBA" id="ARBA00022723"/>
    </source>
</evidence>
<dbReference type="STRING" id="28125.HMPREF3202_00889"/>
<dbReference type="Pfam" id="PF00675">
    <property type="entry name" value="Peptidase_M16"/>
    <property type="match status" value="1"/>
</dbReference>
<dbReference type="Pfam" id="PF05193">
    <property type="entry name" value="Peptidase_M16_C"/>
    <property type="match status" value="2"/>
</dbReference>
<keyword evidence="4" id="KW-0479">Metal-binding</keyword>
<evidence type="ECO:0000256" key="7">
    <source>
        <dbReference type="ARBA" id="ARBA00023049"/>
    </source>
</evidence>
<dbReference type="InterPro" id="IPR007863">
    <property type="entry name" value="Peptidase_M16_C"/>
</dbReference>
<dbReference type="GO" id="GO:0006508">
    <property type="term" value="P:proteolysis"/>
    <property type="evidence" value="ECO:0007669"/>
    <property type="project" value="UniProtKB-KW"/>
</dbReference>
<dbReference type="PANTHER" id="PTHR43690:SF17">
    <property type="entry name" value="PROTEIN YHJJ"/>
    <property type="match status" value="1"/>
</dbReference>
<reference evidence="11 12" key="1">
    <citation type="submission" date="2016-02" db="EMBL/GenBank/DDBJ databases">
        <authorList>
            <person name="Wen L."/>
            <person name="He K."/>
            <person name="Yang H."/>
        </authorList>
    </citation>
    <scope>NUCLEOTIDE SEQUENCE [LARGE SCALE GENOMIC DNA]</scope>
    <source>
        <strain evidence="11 12">GED7880</strain>
    </source>
</reference>
<protein>
    <submittedName>
        <fullName evidence="11">Peptidase M16 inactive domain protein</fullName>
    </submittedName>
</protein>
<dbReference type="Proteomes" id="UP000070093">
    <property type="component" value="Unassembled WGS sequence"/>
</dbReference>
<evidence type="ECO:0000256" key="6">
    <source>
        <dbReference type="ARBA" id="ARBA00022833"/>
    </source>
</evidence>
<evidence type="ECO:0000256" key="2">
    <source>
        <dbReference type="ARBA" id="ARBA00007261"/>
    </source>
</evidence>
<dbReference type="AlphaFoldDB" id="A0A137SYT1"/>
<dbReference type="EMBL" id="LTAG01000035">
    <property type="protein sequence ID" value="KXO17608.1"/>
    <property type="molecule type" value="Genomic_DNA"/>
</dbReference>
<name>A0A137SYT1_9BACT</name>
<feature type="domain" description="Peptidase M16 N-terminal" evidence="9">
    <location>
        <begin position="49"/>
        <end position="179"/>
    </location>
</feature>
<dbReference type="Gene3D" id="3.30.830.10">
    <property type="entry name" value="Metalloenzyme, LuxS/M16 peptidase-like"/>
    <property type="match status" value="3"/>
</dbReference>
<gene>
    <name evidence="11" type="ORF">HMPREF3202_00889</name>
</gene>
<evidence type="ECO:0000259" key="9">
    <source>
        <dbReference type="Pfam" id="PF00675"/>
    </source>
</evidence>
<dbReference type="eggNOG" id="COG0612">
    <property type="taxonomic scope" value="Bacteria"/>
</dbReference>
<dbReference type="PATRIC" id="fig|28125.4.peg.875"/>
<evidence type="ECO:0000313" key="11">
    <source>
        <dbReference type="EMBL" id="KXO17608.1"/>
    </source>
</evidence>
<dbReference type="InterPro" id="IPR011249">
    <property type="entry name" value="Metalloenz_LuxS/M16"/>
</dbReference>
<comment type="cofactor">
    <cofactor evidence="1">
        <name>Zn(2+)</name>
        <dbReference type="ChEBI" id="CHEBI:29105"/>
    </cofactor>
</comment>
<dbReference type="SUPFAM" id="SSF63411">
    <property type="entry name" value="LuxS/MPP-like metallohydrolase"/>
    <property type="match status" value="3"/>
</dbReference>
<evidence type="ECO:0000259" key="10">
    <source>
        <dbReference type="Pfam" id="PF05193"/>
    </source>
</evidence>
<evidence type="ECO:0000256" key="3">
    <source>
        <dbReference type="ARBA" id="ARBA00022670"/>
    </source>
</evidence>
<comment type="caution">
    <text evidence="11">The sequence shown here is derived from an EMBL/GenBank/DDBJ whole genome shotgun (WGS) entry which is preliminary data.</text>
</comment>
<sequence>MRIVNKIRFFCVVIIFFASLLLSMAGVHTAIKIPKGTIKGRLANGLSYIIKRNAHPRNTTEFRLVMRIGALQQTDAQGGTAHFLEHMAFAGSKSYHGFSMVHALEGKGMKFGRDINAYTSFDKTIYSLSVPTQSNTTKETRQILGMMREWLDGLTFAPDYIEKERGIILEELKQYDTHDDFYTLKIGDNHYSRRMPLGSVNDIKAVSKAMLHDFYTKWYQPRFATVVVVGDIDPTMVERMLKDAFTSALNTNHTVLPAYSFTHKKGWDMHTLLSPLEKEHKVELIIPHQGITEKSIQHSSEKHLGNIVVHLLNNRMKSRNIRVDCSDTWYLADKNFFSVTFKEADTAALLHSVTCFANEWNTILQKGFDSDEFVAALHDKIAAIKVEEREKTSAEWCDDFIDYIIMHDISPTSPEDIEAIKAYLATCSSQSAQRILSCWAQAAEQTVLVAYTAPQEEAHKLTVQAIQGAWQKGLAKAPLSYTYKATKTVEETLVSTPPCLAKKALYDHKQIRSEQSYANIGVRDILLSNGIRILLRPTKDGSKAFSIEGFGRGGTADLPDSVYYQYENAAAYIEMGGIQKVDRDTLFNYLAQNNISLDTNISSYWHGFIGVAPTKKAHHLFNLITEKVTAPEINVEEFKETVQEEMASFGKTTPLQERIKHDKDRVIINMRDSIMGDAPSMVREKQTLEDIKQLDIYKMANYFKSLYDDTHNLTLVLTGDYELQPMKETVVGVFSKWQQRKPSSSAMVYHSMPQQPYRSMVSSPDEQQLDLHFIFAGSFLPSLHETLILKLMRDVIQNRLLEVLRQRENITYSPFTDLAYHGLDGHRYYFDMMLTLDRKNVKKAQDLLAEIVRSLQMKPISIAELNRLKLSFKATKTKVLSDDATAVWRTELVNKIKNGEMLSDFNQYDAILDSITPKKIQEGFTKYLNPDKFIILGL</sequence>
<organism evidence="11 12">
    <name type="scientific">Prevotella bivia</name>
    <dbReference type="NCBI Taxonomy" id="28125"/>
    <lineage>
        <taxon>Bacteria</taxon>
        <taxon>Pseudomonadati</taxon>
        <taxon>Bacteroidota</taxon>
        <taxon>Bacteroidia</taxon>
        <taxon>Bacteroidales</taxon>
        <taxon>Prevotellaceae</taxon>
        <taxon>Prevotella</taxon>
    </lineage>
</organism>
<dbReference type="InterPro" id="IPR001431">
    <property type="entry name" value="Pept_M16_Zn_BS"/>
</dbReference>
<evidence type="ECO:0000256" key="1">
    <source>
        <dbReference type="ARBA" id="ARBA00001947"/>
    </source>
</evidence>
<evidence type="ECO:0000256" key="5">
    <source>
        <dbReference type="ARBA" id="ARBA00022801"/>
    </source>
</evidence>
<feature type="domain" description="Peptidase M16 C-terminal" evidence="10">
    <location>
        <begin position="206"/>
        <end position="376"/>
    </location>
</feature>
<dbReference type="PROSITE" id="PS00143">
    <property type="entry name" value="INSULINASE"/>
    <property type="match status" value="1"/>
</dbReference>
<dbReference type="GO" id="GO:0046872">
    <property type="term" value="F:metal ion binding"/>
    <property type="evidence" value="ECO:0007669"/>
    <property type="project" value="UniProtKB-KW"/>
</dbReference>
<comment type="similarity">
    <text evidence="2 8">Belongs to the peptidase M16 family.</text>
</comment>
<keyword evidence="5" id="KW-0378">Hydrolase</keyword>
<keyword evidence="7" id="KW-0482">Metalloprotease</keyword>
<dbReference type="InterPro" id="IPR050626">
    <property type="entry name" value="Peptidase_M16"/>
</dbReference>
<dbReference type="PANTHER" id="PTHR43690">
    <property type="entry name" value="NARDILYSIN"/>
    <property type="match status" value="1"/>
</dbReference>
<proteinExistence type="inferred from homology"/>